<dbReference type="SUPFAM" id="SSF52540">
    <property type="entry name" value="P-loop containing nucleoside triphosphate hydrolases"/>
    <property type="match status" value="1"/>
</dbReference>
<dbReference type="GO" id="GO:0016817">
    <property type="term" value="F:hydrolase activity, acting on acid anhydrides"/>
    <property type="evidence" value="ECO:0007669"/>
    <property type="project" value="InterPro"/>
</dbReference>
<dbReference type="InterPro" id="IPR051620">
    <property type="entry name" value="ORF904-like_C"/>
</dbReference>
<evidence type="ECO:0000256" key="2">
    <source>
        <dbReference type="ARBA" id="ARBA00022801"/>
    </source>
</evidence>
<dbReference type="InterPro" id="IPR006500">
    <property type="entry name" value="Helicase_put_C_phage/plasmid"/>
</dbReference>
<sequence length="783" mass="89437">MTVVQSFDNHAKQLAEKGYHVVPIPLGKKYPAIQGWQNLRLSVEDIDCYKEGGFGILTGIGDKPVYGLDCDCEHQKTADEVIDNFELYFKKPVIRIGKAPKFLIPFRMERSGIKKKTAVISKVERLEMLGVGQQFVAYHIHPDTREPYIWSEELRDIEYDELPLLTEEKLQEVFAHYVDLFPEKKKKVEANTDKWKSNNNRQYTNREIKAFLSFFGESFYNGSHDVWIPVVMAVHHETRGSDKGKAIAKAWSKQGHTYDEDNFNYKWDTFDFEEIGDDTKKRSTFDSLFYKHGHLIPNALKATRFSDAYNKAMFTLFYSKKLRYAIDKEEWYEKHGCIWKKVQGAITGYISKFLVGMKYDNLDLCTEYEDDNGDITNPRSLYLKAYKQSKAEEHSKANSTAKLLQAQEGQHDVLHITSDKFDANNQYMGETNGILDLETGEQAKITKELYITKSTNTPFATGKPSEAFINLISGYFETKEVMDFFARVVGMALLGNNEAHKIVNLLGVGRSGKSTLIKLLEHAFGEQYISTIQFKDITSAYEGDTGTPSPSIISAFGSRIAVVNETNEYAPLNEAVVKAITGGDTIAARLLFSNVIIRKRASFTPFIVTNKPLFIRSIDNSIWERLIIIPFKKRIDSIDPTLESKLADYALDAKRWFLGGVQDYLSRNHQLDIPEICIKAAKEERYELDTIQKWLEDYCEIGDGLYETTPNLAESYNKYLREEEKARLSVKTGTLTKQLVQKDFITDRINTGKGASRRKVTIIKGLKIRDVTAGELDNVVKLR</sequence>
<name>U6B4L0_9HYPH</name>
<dbReference type="Pfam" id="PF09250">
    <property type="entry name" value="Prim-Pol"/>
    <property type="match status" value="1"/>
</dbReference>
<dbReference type="InterPro" id="IPR014818">
    <property type="entry name" value="Phage/plasmid_primase_P4_C"/>
</dbReference>
<dbReference type="PATRIC" id="fig|1261131.3.peg.627"/>
<dbReference type="InterPro" id="IPR014819">
    <property type="entry name" value="PriCT_2"/>
</dbReference>
<feature type="domain" description="SF3 helicase" evidence="4">
    <location>
        <begin position="480"/>
        <end position="644"/>
    </location>
</feature>
<dbReference type="InterPro" id="IPR027417">
    <property type="entry name" value="P-loop_NTPase"/>
</dbReference>
<evidence type="ECO:0000256" key="3">
    <source>
        <dbReference type="ARBA" id="ARBA00022840"/>
    </source>
</evidence>
<dbReference type="SMART" id="SM00885">
    <property type="entry name" value="D5_N"/>
    <property type="match status" value="1"/>
</dbReference>
<dbReference type="SUPFAM" id="SSF56747">
    <property type="entry name" value="Prim-pol domain"/>
    <property type="match status" value="1"/>
</dbReference>
<dbReference type="Proteomes" id="UP000017862">
    <property type="component" value="Chromosome"/>
</dbReference>
<reference evidence="5 6" key="1">
    <citation type="journal article" date="2014" name="Mol. Plant Microbe Interact.">
        <title>The complete genome sequence of Candidatus Liberibacter americanus, associated with citrus Huanglongbing.</title>
        <authorList>
            <person name="Wulff N.A."/>
            <person name="Zhang S."/>
            <person name="Setubal J.C."/>
            <person name="Almeida N.F."/>
            <person name="Martins E.C."/>
            <person name="Harakava R."/>
            <person name="Kumar D."/>
            <person name="Rangel L.T."/>
            <person name="Foissac X."/>
            <person name="Bove J."/>
            <person name="Gabriel D.W."/>
        </authorList>
    </citation>
    <scope>NUCLEOTIDE SEQUENCE [LARGE SCALE GENOMIC DNA]</scope>
    <source>
        <strain evidence="5 6">Sao Paulo</strain>
    </source>
</reference>
<keyword evidence="1" id="KW-0547">Nucleotide-binding</keyword>
<dbReference type="HOGENOM" id="CLU_016949_0_0_5"/>
<dbReference type="RefSeq" id="WP_007557605.1">
    <property type="nucleotide sequence ID" value="NC_022793.1"/>
</dbReference>
<dbReference type="KEGG" id="lar:lam_658"/>
<keyword evidence="2" id="KW-0378">Hydrolase</keyword>
<dbReference type="GO" id="GO:0005524">
    <property type="term" value="F:ATP binding"/>
    <property type="evidence" value="ECO:0007669"/>
    <property type="project" value="UniProtKB-KW"/>
</dbReference>
<evidence type="ECO:0000256" key="1">
    <source>
        <dbReference type="ARBA" id="ARBA00022741"/>
    </source>
</evidence>
<dbReference type="AlphaFoldDB" id="U6B4L0"/>
<dbReference type="InterPro" id="IPR014015">
    <property type="entry name" value="Helicase_SF3_DNA-vir"/>
</dbReference>
<dbReference type="PROSITE" id="PS51206">
    <property type="entry name" value="SF3_HELICASE_1"/>
    <property type="match status" value="1"/>
</dbReference>
<dbReference type="PANTHER" id="PTHR35372:SF2">
    <property type="entry name" value="SF3 HELICASE DOMAIN-CONTAINING PROTEIN"/>
    <property type="match status" value="1"/>
</dbReference>
<dbReference type="STRING" id="1261131.lam_658"/>
<gene>
    <name evidence="5" type="ORF">lam_658</name>
</gene>
<accession>U6B4L0</accession>
<dbReference type="NCBIfam" id="TIGR01613">
    <property type="entry name" value="primase_Cterm"/>
    <property type="match status" value="1"/>
</dbReference>
<evidence type="ECO:0000259" key="4">
    <source>
        <dbReference type="PROSITE" id="PS51206"/>
    </source>
</evidence>
<evidence type="ECO:0000313" key="6">
    <source>
        <dbReference type="Proteomes" id="UP000017862"/>
    </source>
</evidence>
<proteinExistence type="predicted"/>
<dbReference type="Gene3D" id="3.40.50.300">
    <property type="entry name" value="P-loop containing nucleotide triphosphate hydrolases"/>
    <property type="match status" value="1"/>
</dbReference>
<dbReference type="InterPro" id="IPR015330">
    <property type="entry name" value="DNA_primase/pol_bifunc_N"/>
</dbReference>
<evidence type="ECO:0000313" key="5">
    <source>
        <dbReference type="EMBL" id="AHA28004.1"/>
    </source>
</evidence>
<dbReference type="EMBL" id="CP006604">
    <property type="protein sequence ID" value="AHA28004.1"/>
    <property type="molecule type" value="Genomic_DNA"/>
</dbReference>
<dbReference type="PANTHER" id="PTHR35372">
    <property type="entry name" value="ATP BINDING PROTEIN-RELATED"/>
    <property type="match status" value="1"/>
</dbReference>
<keyword evidence="3" id="KW-0067">ATP-binding</keyword>
<organism evidence="5 6">
    <name type="scientific">Candidatus Liberibacter americanus str. Sao Paulo</name>
    <dbReference type="NCBI Taxonomy" id="1261131"/>
    <lineage>
        <taxon>Bacteria</taxon>
        <taxon>Pseudomonadati</taxon>
        <taxon>Pseudomonadota</taxon>
        <taxon>Alphaproteobacteria</taxon>
        <taxon>Hyphomicrobiales</taxon>
        <taxon>Rhizobiaceae</taxon>
        <taxon>Liberibacter</taxon>
    </lineage>
</organism>
<keyword evidence="6" id="KW-1185">Reference proteome</keyword>
<protein>
    <submittedName>
        <fullName evidence="5">Putative ATPase</fullName>
    </submittedName>
</protein>
<dbReference type="Pfam" id="PF08706">
    <property type="entry name" value="D5_N"/>
    <property type="match status" value="1"/>
</dbReference>
<dbReference type="Pfam" id="PF08707">
    <property type="entry name" value="PriCT_2"/>
    <property type="match status" value="1"/>
</dbReference>
<dbReference type="eggNOG" id="COG3378">
    <property type="taxonomic scope" value="Bacteria"/>
</dbReference>